<keyword evidence="3" id="KW-1185">Reference proteome</keyword>
<dbReference type="Pfam" id="PF01590">
    <property type="entry name" value="GAF"/>
    <property type="match status" value="1"/>
</dbReference>
<dbReference type="Proteomes" id="UP000706926">
    <property type="component" value="Unassembled WGS sequence"/>
</dbReference>
<organism evidence="2 3">
    <name type="scientific">Paenibacillus lactis</name>
    <dbReference type="NCBI Taxonomy" id="228574"/>
    <lineage>
        <taxon>Bacteria</taxon>
        <taxon>Bacillati</taxon>
        <taxon>Bacillota</taxon>
        <taxon>Bacilli</taxon>
        <taxon>Bacillales</taxon>
        <taxon>Paenibacillaceae</taxon>
        <taxon>Paenibacillus</taxon>
    </lineage>
</organism>
<comment type="caution">
    <text evidence="2">The sequence shown here is derived from an EMBL/GenBank/DDBJ whole genome shotgun (WGS) entry which is preliminary data.</text>
</comment>
<proteinExistence type="predicted"/>
<dbReference type="InterPro" id="IPR003018">
    <property type="entry name" value="GAF"/>
</dbReference>
<name>A0ABS4FI66_9BACL</name>
<dbReference type="GeneID" id="95406917"/>
<sequence>MEEIIESMKHYKLSKEIKKILAQIHPMNKGQTDLSNLFEKLYHADLIGMQEKLSLETRMYLNQYCLAMEEKSNGMLCVVYLYEENEKRLWLGAGPSMPGSYKEYSHGLDVKLDILGGSEVPVYIRNVLIVDDIYRSEDLVTLNHKKAMLEDGFKSYCCTPLGYQDKMIGFTVLFSDQQRDFTDYEIDMFQDNRNQIEAS</sequence>
<dbReference type="SUPFAM" id="SSF55781">
    <property type="entry name" value="GAF domain-like"/>
    <property type="match status" value="1"/>
</dbReference>
<evidence type="ECO:0000313" key="3">
    <source>
        <dbReference type="Proteomes" id="UP000706926"/>
    </source>
</evidence>
<accession>A0ABS4FI66</accession>
<evidence type="ECO:0000259" key="1">
    <source>
        <dbReference type="Pfam" id="PF01590"/>
    </source>
</evidence>
<gene>
    <name evidence="2" type="ORF">J2Z18_005040</name>
</gene>
<feature type="domain" description="GAF" evidence="1">
    <location>
        <begin position="121"/>
        <end position="197"/>
    </location>
</feature>
<dbReference type="Gene3D" id="3.30.450.40">
    <property type="match status" value="1"/>
</dbReference>
<evidence type="ECO:0000313" key="2">
    <source>
        <dbReference type="EMBL" id="MBP1895930.1"/>
    </source>
</evidence>
<dbReference type="RefSeq" id="WP_210095500.1">
    <property type="nucleotide sequence ID" value="NZ_CP139098.1"/>
</dbReference>
<protein>
    <recommendedName>
        <fullName evidence="1">GAF domain-containing protein</fullName>
    </recommendedName>
</protein>
<dbReference type="InterPro" id="IPR029016">
    <property type="entry name" value="GAF-like_dom_sf"/>
</dbReference>
<dbReference type="EMBL" id="JAGGKI010000018">
    <property type="protein sequence ID" value="MBP1895930.1"/>
    <property type="molecule type" value="Genomic_DNA"/>
</dbReference>
<reference evidence="2 3" key="1">
    <citation type="submission" date="2021-03" db="EMBL/GenBank/DDBJ databases">
        <title>Genomic Encyclopedia of Type Strains, Phase IV (KMG-IV): sequencing the most valuable type-strain genomes for metagenomic binning, comparative biology and taxonomic classification.</title>
        <authorList>
            <person name="Goeker M."/>
        </authorList>
    </citation>
    <scope>NUCLEOTIDE SEQUENCE [LARGE SCALE GENOMIC DNA]</scope>
    <source>
        <strain evidence="2 3">DSM 15596</strain>
    </source>
</reference>